<proteinExistence type="predicted"/>
<gene>
    <name evidence="3" type="primary">gltA</name>
    <name evidence="3" type="ORF">IAC59_01265</name>
</gene>
<organism evidence="3 4">
    <name type="scientific">Candidatus Fimadaptatus faecigallinarum</name>
    <dbReference type="NCBI Taxonomy" id="2840814"/>
    <lineage>
        <taxon>Bacteria</taxon>
        <taxon>Bacillati</taxon>
        <taxon>Bacillota</taxon>
        <taxon>Clostridia</taxon>
        <taxon>Eubacteriales</taxon>
        <taxon>Candidatus Fimadaptatus</taxon>
    </lineage>
</organism>
<dbReference type="EC" id="1.4.1.13" evidence="3"/>
<protein>
    <submittedName>
        <fullName evidence="3">NADPH-dependent glutamate synthase</fullName>
        <ecNumber evidence="3">1.4.1.13</ecNumber>
    </submittedName>
</protein>
<dbReference type="EMBL" id="DVNK01000009">
    <property type="protein sequence ID" value="HIU45872.1"/>
    <property type="molecule type" value="Genomic_DNA"/>
</dbReference>
<reference evidence="3" key="1">
    <citation type="submission" date="2020-10" db="EMBL/GenBank/DDBJ databases">
        <authorList>
            <person name="Gilroy R."/>
        </authorList>
    </citation>
    <scope>NUCLEOTIDE SEQUENCE</scope>
    <source>
        <strain evidence="3">ChiSxjej2B14-8506</strain>
    </source>
</reference>
<name>A0A9D1LQ13_9FIRM</name>
<dbReference type="SUPFAM" id="SSF51971">
    <property type="entry name" value="Nucleotide-binding domain"/>
    <property type="match status" value="1"/>
</dbReference>
<keyword evidence="3" id="KW-0560">Oxidoreductase</keyword>
<dbReference type="Gene3D" id="3.50.50.60">
    <property type="entry name" value="FAD/NAD(P)-binding domain"/>
    <property type="match status" value="2"/>
</dbReference>
<dbReference type="InterPro" id="IPR006004">
    <property type="entry name" value="SudA-like"/>
</dbReference>
<feature type="domain" description="FAD/NAD(P)-binding" evidence="1">
    <location>
        <begin position="131"/>
        <end position="436"/>
    </location>
</feature>
<dbReference type="SUPFAM" id="SSF46548">
    <property type="entry name" value="alpha-helical ferredoxin"/>
    <property type="match status" value="1"/>
</dbReference>
<dbReference type="PANTHER" id="PTHR42783">
    <property type="entry name" value="GLUTAMATE SYNTHASE [NADPH] SMALL CHAIN"/>
    <property type="match status" value="1"/>
</dbReference>
<evidence type="ECO:0000313" key="3">
    <source>
        <dbReference type="EMBL" id="HIU45872.1"/>
    </source>
</evidence>
<dbReference type="Gene3D" id="1.10.1060.10">
    <property type="entry name" value="Alpha-helical ferredoxin"/>
    <property type="match status" value="1"/>
</dbReference>
<evidence type="ECO:0000259" key="2">
    <source>
        <dbReference type="Pfam" id="PF14691"/>
    </source>
</evidence>
<dbReference type="AlphaFoldDB" id="A0A9D1LQ13"/>
<dbReference type="Pfam" id="PF14691">
    <property type="entry name" value="Fer4_20"/>
    <property type="match status" value="1"/>
</dbReference>
<dbReference type="InterPro" id="IPR036188">
    <property type="entry name" value="FAD/NAD-bd_sf"/>
</dbReference>
<dbReference type="NCBIfam" id="TIGR01316">
    <property type="entry name" value="gltA"/>
    <property type="match status" value="1"/>
</dbReference>
<dbReference type="Pfam" id="PF07992">
    <property type="entry name" value="Pyr_redox_2"/>
    <property type="match status" value="1"/>
</dbReference>
<reference evidence="3" key="2">
    <citation type="journal article" date="2021" name="PeerJ">
        <title>Extensive microbial diversity within the chicken gut microbiome revealed by metagenomics and culture.</title>
        <authorList>
            <person name="Gilroy R."/>
            <person name="Ravi A."/>
            <person name="Getino M."/>
            <person name="Pursley I."/>
            <person name="Horton D.L."/>
            <person name="Alikhan N.F."/>
            <person name="Baker D."/>
            <person name="Gharbi K."/>
            <person name="Hall N."/>
            <person name="Watson M."/>
            <person name="Adriaenssens E.M."/>
            <person name="Foster-Nyarko E."/>
            <person name="Jarju S."/>
            <person name="Secka A."/>
            <person name="Antonio M."/>
            <person name="Oren A."/>
            <person name="Chaudhuri R.R."/>
            <person name="La Ragione R."/>
            <person name="Hildebrand F."/>
            <person name="Pallen M.J."/>
        </authorList>
    </citation>
    <scope>NUCLEOTIDE SEQUENCE</scope>
    <source>
        <strain evidence="3">ChiSxjej2B14-8506</strain>
    </source>
</reference>
<dbReference type="InterPro" id="IPR023753">
    <property type="entry name" value="FAD/NAD-binding_dom"/>
</dbReference>
<accession>A0A9D1LQ13</accession>
<dbReference type="InterPro" id="IPR028261">
    <property type="entry name" value="DPD_II"/>
</dbReference>
<dbReference type="GO" id="GO:0004355">
    <property type="term" value="F:glutamate synthase (NADPH) activity"/>
    <property type="evidence" value="ECO:0007669"/>
    <property type="project" value="UniProtKB-EC"/>
</dbReference>
<feature type="domain" description="Dihydroprymidine dehydrogenase" evidence="2">
    <location>
        <begin position="9"/>
        <end position="117"/>
    </location>
</feature>
<comment type="caution">
    <text evidence="3">The sequence shown here is derived from an EMBL/GenBank/DDBJ whole genome shotgun (WGS) entry which is preliminary data.</text>
</comment>
<dbReference type="Proteomes" id="UP000824123">
    <property type="component" value="Unassembled WGS sequence"/>
</dbReference>
<evidence type="ECO:0000259" key="1">
    <source>
        <dbReference type="Pfam" id="PF07992"/>
    </source>
</evidence>
<dbReference type="PRINTS" id="PR00419">
    <property type="entry name" value="ADXRDTASE"/>
</dbReference>
<dbReference type="PANTHER" id="PTHR42783:SF3">
    <property type="entry name" value="GLUTAMATE SYNTHASE [NADPH] SMALL CHAIN-RELATED"/>
    <property type="match status" value="1"/>
</dbReference>
<dbReference type="InterPro" id="IPR009051">
    <property type="entry name" value="Helical_ferredxn"/>
</dbReference>
<evidence type="ECO:0000313" key="4">
    <source>
        <dbReference type="Proteomes" id="UP000824123"/>
    </source>
</evidence>
<dbReference type="GO" id="GO:0051536">
    <property type="term" value="F:iron-sulfur cluster binding"/>
    <property type="evidence" value="ECO:0007669"/>
    <property type="project" value="InterPro"/>
</dbReference>
<sequence length="450" mass="48615">MPEQSPKVRATNFDEVALGYSESDAAAEAARCLNCKNPRCVTGCPVNVHIPEFISHIKQGDYEGAYQAIRLTNSLPAVCGRVCPQESQCESKCVLGIKGQSVAIGRLERFVADRHMAGEHEVECPPSNGVRVAVVGAGPSGLTCAGDLRRLGYDVTVFEALHAPGGVLIYGIPEFRLPKDLVRREVDTLERMGVNVRLNQVIGRTHTIDELFDDGFKAVFIGSGAGLPNFMRVPGEDLNGVYSANEYLTRINLMKAYKPGAHTPIMHAKRAAIIGGGNVAMDAARCALRMGAQSYIVYRRGFEEMPARREEIHHAREEGVEFMNLVAPLEVLGDEKGWVRGLKAIRCELGEPDASGRRRPVELPGTEFVLDVDMVIVAIGTSPNPLIASTTPGLETNRKGCLVVREDSLHTSREAVWAGGDAVTGAATVILAMGAGKQAAREIDEYLKGK</sequence>